<dbReference type="InterPro" id="IPR052509">
    <property type="entry name" value="Metal_resp_DNA-bind_regulator"/>
</dbReference>
<evidence type="ECO:0000313" key="2">
    <source>
        <dbReference type="EMBL" id="ALP92912.1"/>
    </source>
</evidence>
<dbReference type="GeneID" id="93228192"/>
<dbReference type="EMBL" id="QEKK01000001">
    <property type="protein sequence ID" value="PVY59552.1"/>
    <property type="molecule type" value="Genomic_DNA"/>
</dbReference>
<accession>A0A0S2W1K0</accession>
<dbReference type="OrthoDB" id="9808017at2"/>
<dbReference type="Proteomes" id="UP000064844">
    <property type="component" value="Chromosome"/>
</dbReference>
<evidence type="ECO:0000313" key="4">
    <source>
        <dbReference type="Proteomes" id="UP000064844"/>
    </source>
</evidence>
<dbReference type="Pfam" id="PF03551">
    <property type="entry name" value="PadR"/>
    <property type="match status" value="1"/>
</dbReference>
<dbReference type="RefSeq" id="WP_058117000.1">
    <property type="nucleotide sequence ID" value="NZ_CP011307.1"/>
</dbReference>
<evidence type="ECO:0000313" key="5">
    <source>
        <dbReference type="Proteomes" id="UP000245778"/>
    </source>
</evidence>
<gene>
    <name evidence="3" type="ORF">C7373_10165</name>
    <name evidence="2" type="ORF">IB211_00517c</name>
</gene>
<dbReference type="PATRIC" id="fig|1297617.4.peg.525"/>
<dbReference type="PANTHER" id="PTHR33169">
    <property type="entry name" value="PADR-FAMILY TRANSCRIPTIONAL REGULATOR"/>
    <property type="match status" value="1"/>
</dbReference>
<name>A0A0S2W1K0_9FIRM</name>
<feature type="domain" description="Transcription regulator PadR N-terminal" evidence="1">
    <location>
        <begin position="15"/>
        <end position="88"/>
    </location>
</feature>
<reference evidence="3 5" key="3">
    <citation type="submission" date="2018-04" db="EMBL/GenBank/DDBJ databases">
        <title>Genomic Encyclopedia of Type Strains, Phase IV (KMG-IV): sequencing the most valuable type-strain genomes for metagenomic binning, comparative biology and taxonomic classification.</title>
        <authorList>
            <person name="Goeker M."/>
        </authorList>
    </citation>
    <scope>NUCLEOTIDE SEQUENCE [LARGE SCALE GENOMIC DNA]</scope>
    <source>
        <strain evidence="3 5">DSM 26588</strain>
    </source>
</reference>
<organism evidence="2 4">
    <name type="scientific">Intestinimonas butyriciproducens</name>
    <dbReference type="NCBI Taxonomy" id="1297617"/>
    <lineage>
        <taxon>Bacteria</taxon>
        <taxon>Bacillati</taxon>
        <taxon>Bacillota</taxon>
        <taxon>Clostridia</taxon>
        <taxon>Eubacteriales</taxon>
        <taxon>Intestinimonas</taxon>
    </lineage>
</organism>
<dbReference type="KEGG" id="ibu:IB211_00517c"/>
<dbReference type="EMBL" id="CP011307">
    <property type="protein sequence ID" value="ALP92912.1"/>
    <property type="molecule type" value="Genomic_DNA"/>
</dbReference>
<dbReference type="AlphaFoldDB" id="A0A0S2W1K0"/>
<dbReference type="Gene3D" id="1.10.10.10">
    <property type="entry name" value="Winged helix-like DNA-binding domain superfamily/Winged helix DNA-binding domain"/>
    <property type="match status" value="1"/>
</dbReference>
<dbReference type="Proteomes" id="UP000245778">
    <property type="component" value="Unassembled WGS sequence"/>
</dbReference>
<dbReference type="PANTHER" id="PTHR33169:SF14">
    <property type="entry name" value="TRANSCRIPTIONAL REGULATOR RV3488"/>
    <property type="match status" value="1"/>
</dbReference>
<reference evidence="4" key="2">
    <citation type="submission" date="2015-04" db="EMBL/GenBank/DDBJ databases">
        <title>A butyrogenic pathway from the amino acid lysine in a human gut commensal.</title>
        <authorList>
            <person name="de Vos W.M."/>
            <person name="Bui N.T.P."/>
            <person name="Plugge C.M."/>
            <person name="Ritari J."/>
        </authorList>
    </citation>
    <scope>NUCLEOTIDE SEQUENCE [LARGE SCALE GENOMIC DNA]</scope>
    <source>
        <strain evidence="4">AF211</strain>
    </source>
</reference>
<dbReference type="InterPro" id="IPR036388">
    <property type="entry name" value="WH-like_DNA-bd_sf"/>
</dbReference>
<sequence length="113" mass="12419">MADKTLLSGSTTLLVLSLLSEGDKYGYEMIAELDRRSDHTFALKEGTLYPILHALERDGAVRGYQAEAPTGRVRKYYRITGRGLRALEAQKKEWRTFTAAVNAVLSGAAPAMA</sequence>
<proteinExistence type="predicted"/>
<dbReference type="InterPro" id="IPR005149">
    <property type="entry name" value="Tscrpt_reg_PadR_N"/>
</dbReference>
<keyword evidence="4" id="KW-1185">Reference proteome</keyword>
<evidence type="ECO:0000313" key="3">
    <source>
        <dbReference type="EMBL" id="PVY59552.1"/>
    </source>
</evidence>
<dbReference type="STRING" id="1297617.IB211_00517c"/>
<dbReference type="eggNOG" id="COG1695">
    <property type="taxonomic scope" value="Bacteria"/>
</dbReference>
<dbReference type="InterPro" id="IPR036390">
    <property type="entry name" value="WH_DNA-bd_sf"/>
</dbReference>
<protein>
    <submittedName>
        <fullName evidence="3">PadR family transcriptional regulator</fullName>
    </submittedName>
    <submittedName>
        <fullName evidence="2">Transcriptional regulator, PadR family</fullName>
    </submittedName>
</protein>
<dbReference type="SUPFAM" id="SSF46785">
    <property type="entry name" value="Winged helix' DNA-binding domain"/>
    <property type="match status" value="1"/>
</dbReference>
<evidence type="ECO:0000259" key="1">
    <source>
        <dbReference type="Pfam" id="PF03551"/>
    </source>
</evidence>
<reference evidence="2 4" key="1">
    <citation type="journal article" date="2015" name="Nat. Commun.">
        <title>Production of butyrate from lysine and the Amadori product fructoselysine by a human gut commensal.</title>
        <authorList>
            <person name="Bui T.P."/>
            <person name="Ritari J."/>
            <person name="Boeren S."/>
            <person name="de Waard P."/>
            <person name="Plugge C.M."/>
            <person name="de Vos W.M."/>
        </authorList>
    </citation>
    <scope>NUCLEOTIDE SEQUENCE [LARGE SCALE GENOMIC DNA]</scope>
    <source>
        <strain evidence="2 4">AF211</strain>
    </source>
</reference>